<gene>
    <name evidence="3" type="ORF">RJG54_11845</name>
</gene>
<feature type="domain" description="Fe/B12 periplasmic-binding" evidence="2">
    <location>
        <begin position="22"/>
        <end position="270"/>
    </location>
</feature>
<dbReference type="PANTHER" id="PTHR30535">
    <property type="entry name" value="VITAMIN B12-BINDING PROTEIN"/>
    <property type="match status" value="1"/>
</dbReference>
<evidence type="ECO:0000256" key="1">
    <source>
        <dbReference type="SAM" id="Coils"/>
    </source>
</evidence>
<sequence length="275" mass="30077">MLKILKLFFVLSFFVTFSYASKIVSVGGSITETVVALGHSNELIGVDLSSSYPKEITSKLPNVGYWIDLPQEGILSLKPEVVIISNQAGPKKLVDSLPSYGIKTYIIDDHPSIESAKKKIMQVGEVLKEEQKAQQIIARIEKNVSKIQEEIKSKKKPKVLFLFSRGEGTTMAAGTATKAGVMIGLAGGENIVTTKQFSQISGEAILQMNPDVIITSNHTVETGIDKNIVDSTNAGKNGKIFNMDMILISGFTVRTDYALQELSCKFFDNDLSYCK</sequence>
<keyword evidence="3" id="KW-0614">Plasmid</keyword>
<dbReference type="EMBL" id="CP134847">
    <property type="protein sequence ID" value="WNL18049.1"/>
    <property type="molecule type" value="Genomic_DNA"/>
</dbReference>
<accession>A0AA96I587</accession>
<dbReference type="AlphaFoldDB" id="A0AA96I587"/>
<dbReference type="PANTHER" id="PTHR30535:SF4">
    <property type="entry name" value="HEMIN-BINDING PERIPLASMIC PROTEIN HMUT"/>
    <property type="match status" value="1"/>
</dbReference>
<evidence type="ECO:0000313" key="3">
    <source>
        <dbReference type="EMBL" id="WNL18049.1"/>
    </source>
</evidence>
<dbReference type="InterPro" id="IPR002491">
    <property type="entry name" value="ABC_transptr_periplasmic_BD"/>
</dbReference>
<proteinExistence type="predicted"/>
<organism evidence="3">
    <name type="scientific">Arcobacter sp. AZ-2023</name>
    <dbReference type="NCBI Taxonomy" id="3074453"/>
    <lineage>
        <taxon>Bacteria</taxon>
        <taxon>Pseudomonadati</taxon>
        <taxon>Campylobacterota</taxon>
        <taxon>Epsilonproteobacteria</taxon>
        <taxon>Campylobacterales</taxon>
        <taxon>Arcobacteraceae</taxon>
        <taxon>Arcobacter</taxon>
    </lineage>
</organism>
<name>A0AA96I587_9BACT</name>
<keyword evidence="1" id="KW-0175">Coiled coil</keyword>
<protein>
    <submittedName>
        <fullName evidence="3">ABC transporter substrate-binding protein</fullName>
    </submittedName>
</protein>
<geneLocation type="plasmid" evidence="3">
    <name>p133_LEO_107</name>
</geneLocation>
<dbReference type="Pfam" id="PF01497">
    <property type="entry name" value="Peripla_BP_2"/>
    <property type="match status" value="1"/>
</dbReference>
<evidence type="ECO:0000259" key="2">
    <source>
        <dbReference type="PROSITE" id="PS50983"/>
    </source>
</evidence>
<dbReference type="InterPro" id="IPR050902">
    <property type="entry name" value="ABC_Transporter_SBP"/>
</dbReference>
<dbReference type="Gene3D" id="3.40.50.1980">
    <property type="entry name" value="Nitrogenase molybdenum iron protein domain"/>
    <property type="match status" value="2"/>
</dbReference>
<dbReference type="PROSITE" id="PS50983">
    <property type="entry name" value="FE_B12_PBP"/>
    <property type="match status" value="1"/>
</dbReference>
<feature type="coiled-coil region" evidence="1">
    <location>
        <begin position="113"/>
        <end position="150"/>
    </location>
</feature>
<dbReference type="SUPFAM" id="SSF53807">
    <property type="entry name" value="Helical backbone' metal receptor"/>
    <property type="match status" value="1"/>
</dbReference>
<reference evidence="3" key="1">
    <citation type="submission" date="2023-09" db="EMBL/GenBank/DDBJ databases">
        <title>Arcobacter tbilisiensis sp. nov. isolated from chicken meat in Tbilisi, Georgia.</title>
        <authorList>
            <person name="Matthias R."/>
            <person name="Zautner A.E."/>
        </authorList>
    </citation>
    <scope>NUCLEOTIDE SEQUENCE</scope>
    <source>
        <strain evidence="3">LEO 107</strain>
        <plasmid evidence="3">p133_LEO_107</plasmid>
    </source>
</reference>